<protein>
    <submittedName>
        <fullName evidence="2">Uncharacterized protein</fullName>
    </submittedName>
</protein>
<dbReference type="RefSeq" id="WP_148945938.1">
    <property type="nucleotide sequence ID" value="NZ_VTEH01000003.1"/>
</dbReference>
<feature type="transmembrane region" description="Helical" evidence="1">
    <location>
        <begin position="12"/>
        <end position="32"/>
    </location>
</feature>
<keyword evidence="1" id="KW-0472">Membrane</keyword>
<keyword evidence="1" id="KW-1133">Transmembrane helix</keyword>
<reference evidence="2 3" key="1">
    <citation type="submission" date="2019-08" db="EMBL/GenBank/DDBJ databases">
        <title>Bacillus genomes from the desert of Cuatro Cienegas, Coahuila.</title>
        <authorList>
            <person name="Olmedo-Alvarez G."/>
        </authorList>
    </citation>
    <scope>NUCLEOTIDE SEQUENCE [LARGE SCALE GENOMIC DNA]</scope>
    <source>
        <strain evidence="2 3">CH40_1T</strain>
    </source>
</reference>
<gene>
    <name evidence="2" type="ORF">FZC79_06040</name>
</gene>
<organism evidence="2 3">
    <name type="scientific">Rossellomorea vietnamensis</name>
    <dbReference type="NCBI Taxonomy" id="218284"/>
    <lineage>
        <taxon>Bacteria</taxon>
        <taxon>Bacillati</taxon>
        <taxon>Bacillota</taxon>
        <taxon>Bacilli</taxon>
        <taxon>Bacillales</taxon>
        <taxon>Bacillaceae</taxon>
        <taxon>Rossellomorea</taxon>
    </lineage>
</organism>
<dbReference type="AlphaFoldDB" id="A0A5D4KHY4"/>
<dbReference type="Proteomes" id="UP000323317">
    <property type="component" value="Unassembled WGS sequence"/>
</dbReference>
<evidence type="ECO:0000313" key="3">
    <source>
        <dbReference type="Proteomes" id="UP000323317"/>
    </source>
</evidence>
<dbReference type="EMBL" id="VTEH01000003">
    <property type="protein sequence ID" value="TYR76440.1"/>
    <property type="molecule type" value="Genomic_DNA"/>
</dbReference>
<name>A0A5D4KHY4_9BACI</name>
<proteinExistence type="predicted"/>
<dbReference type="InterPro" id="IPR035281">
    <property type="entry name" value="DUF5359"/>
</dbReference>
<dbReference type="Pfam" id="PF17313">
    <property type="entry name" value="DUF5359"/>
    <property type="match status" value="1"/>
</dbReference>
<keyword evidence="1" id="KW-0812">Transmembrane</keyword>
<comment type="caution">
    <text evidence="2">The sequence shown here is derived from an EMBL/GenBank/DDBJ whole genome shotgun (WGS) entry which is preliminary data.</text>
</comment>
<evidence type="ECO:0000256" key="1">
    <source>
        <dbReference type="SAM" id="Phobius"/>
    </source>
</evidence>
<accession>A0A5D4KHY4</accession>
<sequence>MKAVERIIIKLAFFHFILLLVIQIAVHAFQFLPEMNKLAFYEGVNKQEHSEIIEVLNNSTEGD</sequence>
<evidence type="ECO:0000313" key="2">
    <source>
        <dbReference type="EMBL" id="TYR76440.1"/>
    </source>
</evidence>